<evidence type="ECO:0000256" key="1">
    <source>
        <dbReference type="ARBA" id="ARBA00005351"/>
    </source>
</evidence>
<dbReference type="Gene3D" id="1.25.40.10">
    <property type="entry name" value="Tetratricopeptide repeat domain"/>
    <property type="match status" value="1"/>
</dbReference>
<evidence type="ECO:0000313" key="3">
    <source>
        <dbReference type="Proteomes" id="UP001150925"/>
    </source>
</evidence>
<dbReference type="OrthoDB" id="10252405at2759"/>
<dbReference type="Proteomes" id="UP001150925">
    <property type="component" value="Unassembled WGS sequence"/>
</dbReference>
<accession>A0A9W8AIT0</accession>
<dbReference type="GO" id="GO:0005829">
    <property type="term" value="C:cytosol"/>
    <property type="evidence" value="ECO:0007669"/>
    <property type="project" value="TreeGrafter"/>
</dbReference>
<dbReference type="PANTHER" id="PTHR12875:SF0">
    <property type="entry name" value="GOLGI TO ER TRAFFIC PROTEIN 4 HOMOLOG"/>
    <property type="match status" value="1"/>
</dbReference>
<sequence>MLNFCQLLLLTVEHQAKDVFLKLRRDYPVDWAKSGPTVNQLLDTIGQLYFNIAAPRNTNPLQDIMSAFFGGGSSS</sequence>
<gene>
    <name evidence="2" type="ORF">IWQ62_006263</name>
</gene>
<proteinExistence type="inferred from homology"/>
<evidence type="ECO:0000313" key="2">
    <source>
        <dbReference type="EMBL" id="KAJ1952262.1"/>
    </source>
</evidence>
<dbReference type="InterPro" id="IPR011990">
    <property type="entry name" value="TPR-like_helical_dom_sf"/>
</dbReference>
<name>A0A9W8AIT0_9FUNG</name>
<dbReference type="GO" id="GO:0045048">
    <property type="term" value="P:protein insertion into ER membrane"/>
    <property type="evidence" value="ECO:0007669"/>
    <property type="project" value="InterPro"/>
</dbReference>
<dbReference type="Pfam" id="PF04190">
    <property type="entry name" value="GET4"/>
    <property type="match status" value="1"/>
</dbReference>
<dbReference type="EMBL" id="JANBPY010003260">
    <property type="protein sequence ID" value="KAJ1952262.1"/>
    <property type="molecule type" value="Genomic_DNA"/>
</dbReference>
<reference evidence="2" key="1">
    <citation type="submission" date="2022-07" db="EMBL/GenBank/DDBJ databases">
        <title>Phylogenomic reconstructions and comparative analyses of Kickxellomycotina fungi.</title>
        <authorList>
            <person name="Reynolds N.K."/>
            <person name="Stajich J.E."/>
            <person name="Barry K."/>
            <person name="Grigoriev I.V."/>
            <person name="Crous P."/>
            <person name="Smith M.E."/>
        </authorList>
    </citation>
    <scope>NUCLEOTIDE SEQUENCE</scope>
    <source>
        <strain evidence="2">RSA 1196</strain>
    </source>
</reference>
<protein>
    <submittedName>
        <fullName evidence="2">Uncharacterized protein</fullName>
    </submittedName>
</protein>
<keyword evidence="3" id="KW-1185">Reference proteome</keyword>
<feature type="non-terminal residue" evidence="2">
    <location>
        <position position="75"/>
    </location>
</feature>
<dbReference type="InterPro" id="IPR007317">
    <property type="entry name" value="GET4"/>
</dbReference>
<comment type="caution">
    <text evidence="2">The sequence shown here is derived from an EMBL/GenBank/DDBJ whole genome shotgun (WGS) entry which is preliminary data.</text>
</comment>
<organism evidence="2 3">
    <name type="scientific">Dispira parvispora</name>
    <dbReference type="NCBI Taxonomy" id="1520584"/>
    <lineage>
        <taxon>Eukaryota</taxon>
        <taxon>Fungi</taxon>
        <taxon>Fungi incertae sedis</taxon>
        <taxon>Zoopagomycota</taxon>
        <taxon>Kickxellomycotina</taxon>
        <taxon>Dimargaritomycetes</taxon>
        <taxon>Dimargaritales</taxon>
        <taxon>Dimargaritaceae</taxon>
        <taxon>Dispira</taxon>
    </lineage>
</organism>
<comment type="similarity">
    <text evidence="1">Belongs to the GET4 family.</text>
</comment>
<dbReference type="PANTHER" id="PTHR12875">
    <property type="entry name" value="GOLGI TO ER TRAFFIC PROTEIN 4 HOMOLOG"/>
    <property type="match status" value="1"/>
</dbReference>
<dbReference type="AlphaFoldDB" id="A0A9W8AIT0"/>